<dbReference type="EMBL" id="NEWL01000010">
    <property type="protein sequence ID" value="OXB85154.1"/>
    <property type="molecule type" value="Genomic_DNA"/>
</dbReference>
<dbReference type="Gene3D" id="2.20.25.90">
    <property type="entry name" value="ADC-like domains"/>
    <property type="match status" value="1"/>
</dbReference>
<accession>A0ABX4DD83</accession>
<dbReference type="SUPFAM" id="SSF53706">
    <property type="entry name" value="Formate dehydrogenase/DMSO reductase, domains 1-3"/>
    <property type="match status" value="1"/>
</dbReference>
<dbReference type="PANTHER" id="PTHR43742:SF6">
    <property type="entry name" value="OXIDOREDUCTASE YYAE-RELATED"/>
    <property type="match status" value="1"/>
</dbReference>
<evidence type="ECO:0000313" key="7">
    <source>
        <dbReference type="EMBL" id="OXB85154.1"/>
    </source>
</evidence>
<dbReference type="InterPro" id="IPR050612">
    <property type="entry name" value="Prok_Mopterin_Oxidored"/>
</dbReference>
<feature type="domain" description="4Fe-4S Mo/W bis-MGD-type" evidence="6">
    <location>
        <begin position="30"/>
        <end position="87"/>
    </location>
</feature>
<feature type="region of interest" description="Disordered" evidence="5">
    <location>
        <begin position="1"/>
        <end position="29"/>
    </location>
</feature>
<keyword evidence="8" id="KW-1185">Reference proteome</keyword>
<comment type="caution">
    <text evidence="7">The sequence shown here is derived from an EMBL/GenBank/DDBJ whole genome shotgun (WGS) entry which is preliminary data.</text>
</comment>
<gene>
    <name evidence="7" type="ORF">B9L21_15930</name>
</gene>
<dbReference type="Proteomes" id="UP000198364">
    <property type="component" value="Unassembled WGS sequence"/>
</dbReference>
<evidence type="ECO:0000259" key="6">
    <source>
        <dbReference type="PROSITE" id="PS51669"/>
    </source>
</evidence>
<keyword evidence="4" id="KW-0411">Iron-sulfur</keyword>
<dbReference type="PANTHER" id="PTHR43742">
    <property type="entry name" value="TRIMETHYLAMINE-N-OXIDE REDUCTASE"/>
    <property type="match status" value="1"/>
</dbReference>
<evidence type="ECO:0000256" key="4">
    <source>
        <dbReference type="ARBA" id="ARBA00023014"/>
    </source>
</evidence>
<evidence type="ECO:0000313" key="8">
    <source>
        <dbReference type="Proteomes" id="UP000198364"/>
    </source>
</evidence>
<evidence type="ECO:0000256" key="1">
    <source>
        <dbReference type="ARBA" id="ARBA00001942"/>
    </source>
</evidence>
<comment type="cofactor">
    <cofactor evidence="1">
        <name>Mo-bis(molybdopterin guanine dinucleotide)</name>
        <dbReference type="ChEBI" id="CHEBI:60539"/>
    </cofactor>
</comment>
<reference evidence="7 8" key="1">
    <citation type="submission" date="2017-05" db="EMBL/GenBank/DDBJ databases">
        <title>The genome sequence of Geobacillus uzenensis BGSC 92A1.</title>
        <authorList>
            <person name="Ramaloko W.T."/>
            <person name="Koen N."/>
            <person name="Polliack S."/>
            <person name="Aliyu H."/>
            <person name="Lebre P."/>
            <person name="Mohr T."/>
            <person name="Oswald F."/>
            <person name="Zwick M."/>
            <person name="Neumann A."/>
            <person name="Syldatk C."/>
            <person name="Cowan D."/>
            <person name="De Maayer P."/>
        </authorList>
    </citation>
    <scope>NUCLEOTIDE SEQUENCE [LARGE SCALE GENOMIC DNA]</scope>
    <source>
        <strain evidence="7 8">BGSC 92A1</strain>
    </source>
</reference>
<organism evidence="7 8">
    <name type="scientific">Geobacillus uzenensis</name>
    <dbReference type="NCBI Taxonomy" id="129339"/>
    <lineage>
        <taxon>Bacteria</taxon>
        <taxon>Bacillati</taxon>
        <taxon>Bacillota</taxon>
        <taxon>Bacilli</taxon>
        <taxon>Bacillales</taxon>
        <taxon>Anoxybacillaceae</taxon>
        <taxon>Geobacillus</taxon>
    </lineage>
</organism>
<evidence type="ECO:0000256" key="2">
    <source>
        <dbReference type="ARBA" id="ARBA00022723"/>
    </source>
</evidence>
<dbReference type="SMART" id="SM00926">
    <property type="entry name" value="Molybdop_Fe4S4"/>
    <property type="match status" value="1"/>
</dbReference>
<evidence type="ECO:0000256" key="3">
    <source>
        <dbReference type="ARBA" id="ARBA00023004"/>
    </source>
</evidence>
<dbReference type="PROSITE" id="PS51669">
    <property type="entry name" value="4FE4S_MOW_BIS_MGD"/>
    <property type="match status" value="1"/>
</dbReference>
<keyword evidence="3" id="KW-0408">Iron</keyword>
<evidence type="ECO:0000256" key="5">
    <source>
        <dbReference type="SAM" id="MobiDB-lite"/>
    </source>
</evidence>
<dbReference type="InterPro" id="IPR006963">
    <property type="entry name" value="Mopterin_OxRdtase_4Fe-4S_dom"/>
</dbReference>
<keyword evidence="2" id="KW-0479">Metal-binding</keyword>
<dbReference type="Pfam" id="PF04879">
    <property type="entry name" value="Molybdop_Fe4S4"/>
    <property type="match status" value="1"/>
</dbReference>
<proteinExistence type="predicted"/>
<name>A0ABX4DD83_9BACL</name>
<sequence length="98" mass="10999">MGNKESEPPQHGQLSHALLFKKRGRGETMETTHVTSCPLNCWDVCGLKVTVKDGNVVRIDGDEQHPITKGNICGRGRMLKERVNTKRERWPADHHVSG</sequence>
<protein>
    <recommendedName>
        <fullName evidence="6">4Fe-4S Mo/W bis-MGD-type domain-containing protein</fullName>
    </recommendedName>
</protein>